<proteinExistence type="predicted"/>
<evidence type="ECO:0000313" key="2">
    <source>
        <dbReference type="Proteomes" id="UP000198211"/>
    </source>
</evidence>
<evidence type="ECO:0000313" key="1">
    <source>
        <dbReference type="EMBL" id="OWZ22379.1"/>
    </source>
</evidence>
<accession>A0A225WZA7</accession>
<name>A0A225WZA7_9STRA</name>
<dbReference type="STRING" id="4795.A0A225WZA7"/>
<keyword evidence="2" id="KW-1185">Reference proteome</keyword>
<sequence>MVKEHTRTWGFEIRKTTRGAAVGAVAHQARKQLILEQLTAERDEEQARQNKEWEHARFLPDLSQGNGKKDGKMLLSDTSLKIVNGRRYGLVGS</sequence>
<dbReference type="AlphaFoldDB" id="A0A225WZA7"/>
<organism evidence="1 2">
    <name type="scientific">Phytophthora megakarya</name>
    <dbReference type="NCBI Taxonomy" id="4795"/>
    <lineage>
        <taxon>Eukaryota</taxon>
        <taxon>Sar</taxon>
        <taxon>Stramenopiles</taxon>
        <taxon>Oomycota</taxon>
        <taxon>Peronosporomycetes</taxon>
        <taxon>Peronosporales</taxon>
        <taxon>Peronosporaceae</taxon>
        <taxon>Phytophthora</taxon>
    </lineage>
</organism>
<dbReference type="Proteomes" id="UP000198211">
    <property type="component" value="Unassembled WGS sequence"/>
</dbReference>
<reference evidence="2" key="1">
    <citation type="submission" date="2017-03" db="EMBL/GenBank/DDBJ databases">
        <title>Phytopthora megakarya and P. palmivora, two closely related causual agents of cacao black pod achieved similar genome size and gene model numbers by different mechanisms.</title>
        <authorList>
            <person name="Ali S."/>
            <person name="Shao J."/>
            <person name="Larry D.J."/>
            <person name="Kronmiller B."/>
            <person name="Shen D."/>
            <person name="Strem M.D."/>
            <person name="Melnick R.L."/>
            <person name="Guiltinan M.J."/>
            <person name="Tyler B.M."/>
            <person name="Meinhardt L.W."/>
            <person name="Bailey B.A."/>
        </authorList>
    </citation>
    <scope>NUCLEOTIDE SEQUENCE [LARGE SCALE GENOMIC DNA]</scope>
    <source>
        <strain evidence="2">zdho120</strain>
    </source>
</reference>
<gene>
    <name evidence="1" type="ORF">PHMEG_0002938</name>
</gene>
<dbReference type="EMBL" id="NBNE01000142">
    <property type="protein sequence ID" value="OWZ22379.1"/>
    <property type="molecule type" value="Genomic_DNA"/>
</dbReference>
<protein>
    <submittedName>
        <fullName evidence="1">ABCF/EF-3b transporter</fullName>
    </submittedName>
</protein>
<comment type="caution">
    <text evidence="1">The sequence shown here is derived from an EMBL/GenBank/DDBJ whole genome shotgun (WGS) entry which is preliminary data.</text>
</comment>